<protein>
    <recommendedName>
        <fullName evidence="3">IPT/TIG domain-containing protein</fullName>
    </recommendedName>
</protein>
<evidence type="ECO:0000313" key="5">
    <source>
        <dbReference type="Proteomes" id="UP000751614"/>
    </source>
</evidence>
<dbReference type="InterPro" id="IPR002909">
    <property type="entry name" value="IPT_dom"/>
</dbReference>
<keyword evidence="5" id="KW-1185">Reference proteome</keyword>
<dbReference type="Pfam" id="PF01436">
    <property type="entry name" value="NHL"/>
    <property type="match status" value="3"/>
</dbReference>
<dbReference type="PANTHER" id="PTHR13833:SF71">
    <property type="entry name" value="NHL DOMAIN-CONTAINING PROTEIN"/>
    <property type="match status" value="1"/>
</dbReference>
<keyword evidence="1" id="KW-0677">Repeat</keyword>
<dbReference type="InterPro" id="IPR011042">
    <property type="entry name" value="6-blade_b-propeller_TolB-like"/>
</dbReference>
<dbReference type="PROSITE" id="PS51125">
    <property type="entry name" value="NHL"/>
    <property type="match status" value="2"/>
</dbReference>
<dbReference type="CDD" id="cd00603">
    <property type="entry name" value="IPT_PCSR"/>
    <property type="match status" value="1"/>
</dbReference>
<comment type="caution">
    <text evidence="4">The sequence shown here is derived from an EMBL/GenBank/DDBJ whole genome shotgun (WGS) entry which is preliminary data.</text>
</comment>
<reference evidence="4 5" key="1">
    <citation type="submission" date="2019-05" db="EMBL/GenBank/DDBJ databases">
        <title>Flagellimonas sp. AsT0115, sp. nov., isolated from a marine red algae, Asparagopsis taxiformis.</title>
        <authorList>
            <person name="Kim J."/>
            <person name="Jeong S.E."/>
            <person name="Jeon C.O."/>
        </authorList>
    </citation>
    <scope>NUCLEOTIDE SEQUENCE [LARGE SCALE GENOMIC DNA]</scope>
    <source>
        <strain evidence="4 5">AsT0115</strain>
    </source>
</reference>
<dbReference type="SUPFAM" id="SSF101898">
    <property type="entry name" value="NHL repeat"/>
    <property type="match status" value="1"/>
</dbReference>
<proteinExistence type="predicted"/>
<dbReference type="InterPro" id="IPR014756">
    <property type="entry name" value="Ig_E-set"/>
</dbReference>
<sequence>MDVLDYGIIDWGDMDRNCVDSLNDKGGKDLSRKKYPLNAESKLLSASPLVGPKFTMVTIKGENFGTDPERIQVYFNGVSAKVQNVTESVLSVEVPDGALTGLITLVVNGRTFVGPIFHYVRSAHVETFAGSLTSRQGYDAEARFGTKAKFNLPTDLVRDSKGNIYVSDYGNHSIRKITPKAEVSTFAGGGPEEPGYKDANGTNARFMHPQGLAIDRHDNIYVVDTGNYSIRRITPFADVSTVAGNGVKGFVNDKGLNARFDFPSGIVLGRDNALYVTEVEQHVIRRISLENAMVTTYSGSINRDCGSKDGPLLNAEFREPFDLTLDGNGNILVVDTFNDGVRLVDGQNDMVETFVGGNQGHADGYLDSSKFNLPRNITVDDNGIVYITDSGNHCIRKIDAYGRVTTVAGVPGSKGHKNGNGLRAKFSAPYGILNYMDGEIYVADSENNAVRKIVLE</sequence>
<evidence type="ECO:0000256" key="1">
    <source>
        <dbReference type="ARBA" id="ARBA00022737"/>
    </source>
</evidence>
<dbReference type="PANTHER" id="PTHR13833">
    <property type="match status" value="1"/>
</dbReference>
<name>A0ABY2WG33_9FLAO</name>
<feature type="repeat" description="NHL" evidence="2">
    <location>
        <begin position="371"/>
        <end position="401"/>
    </location>
</feature>
<evidence type="ECO:0000259" key="3">
    <source>
        <dbReference type="Pfam" id="PF01833"/>
    </source>
</evidence>
<feature type="domain" description="IPT/TIG" evidence="3">
    <location>
        <begin position="45"/>
        <end position="111"/>
    </location>
</feature>
<dbReference type="Gene3D" id="2.120.10.30">
    <property type="entry name" value="TolB, C-terminal domain"/>
    <property type="match status" value="4"/>
</dbReference>
<dbReference type="Gene3D" id="2.60.40.10">
    <property type="entry name" value="Immunoglobulins"/>
    <property type="match status" value="1"/>
</dbReference>
<gene>
    <name evidence="4" type="ORF">FGG15_19920</name>
</gene>
<feature type="repeat" description="NHL" evidence="2">
    <location>
        <begin position="141"/>
        <end position="180"/>
    </location>
</feature>
<dbReference type="Proteomes" id="UP000751614">
    <property type="component" value="Unassembled WGS sequence"/>
</dbReference>
<accession>A0ABY2WG33</accession>
<dbReference type="InterPro" id="IPR001258">
    <property type="entry name" value="NHL_repeat"/>
</dbReference>
<dbReference type="Pfam" id="PF01833">
    <property type="entry name" value="TIG"/>
    <property type="match status" value="1"/>
</dbReference>
<dbReference type="EMBL" id="VCNI01000009">
    <property type="protein sequence ID" value="TMU50378.1"/>
    <property type="molecule type" value="Genomic_DNA"/>
</dbReference>
<dbReference type="InterPro" id="IPR013783">
    <property type="entry name" value="Ig-like_fold"/>
</dbReference>
<organism evidence="4 5">
    <name type="scientific">Flagellimonas algicola</name>
    <dbReference type="NCBI Taxonomy" id="2583815"/>
    <lineage>
        <taxon>Bacteria</taxon>
        <taxon>Pseudomonadati</taxon>
        <taxon>Bacteroidota</taxon>
        <taxon>Flavobacteriia</taxon>
        <taxon>Flavobacteriales</taxon>
        <taxon>Flavobacteriaceae</taxon>
        <taxon>Flagellimonas</taxon>
    </lineage>
</organism>
<evidence type="ECO:0000256" key="2">
    <source>
        <dbReference type="PROSITE-ProRule" id="PRU00504"/>
    </source>
</evidence>
<dbReference type="RefSeq" id="WP_138839539.1">
    <property type="nucleotide sequence ID" value="NZ_VCNI01000009.1"/>
</dbReference>
<dbReference type="SUPFAM" id="SSF81296">
    <property type="entry name" value="E set domains"/>
    <property type="match status" value="1"/>
</dbReference>
<evidence type="ECO:0000313" key="4">
    <source>
        <dbReference type="EMBL" id="TMU50378.1"/>
    </source>
</evidence>